<organism evidence="3 4">
    <name type="scientific">Araneus ventricosus</name>
    <name type="common">Orbweaver spider</name>
    <name type="synonym">Epeira ventricosa</name>
    <dbReference type="NCBI Taxonomy" id="182803"/>
    <lineage>
        <taxon>Eukaryota</taxon>
        <taxon>Metazoa</taxon>
        <taxon>Ecdysozoa</taxon>
        <taxon>Arthropoda</taxon>
        <taxon>Chelicerata</taxon>
        <taxon>Arachnida</taxon>
        <taxon>Araneae</taxon>
        <taxon>Araneomorphae</taxon>
        <taxon>Entelegynae</taxon>
        <taxon>Araneoidea</taxon>
        <taxon>Araneidae</taxon>
        <taxon>Araneus</taxon>
    </lineage>
</organism>
<dbReference type="GO" id="GO:0016151">
    <property type="term" value="F:nickel cation binding"/>
    <property type="evidence" value="ECO:0007669"/>
    <property type="project" value="InterPro"/>
</dbReference>
<dbReference type="EMBL" id="BGPR01001460">
    <property type="protein sequence ID" value="GBM54472.1"/>
    <property type="molecule type" value="Genomic_DNA"/>
</dbReference>
<evidence type="ECO:0000256" key="2">
    <source>
        <dbReference type="ARBA" id="ARBA00023186"/>
    </source>
</evidence>
<comment type="similarity">
    <text evidence="1">Belongs to the UreD family.</text>
</comment>
<accession>A0A4Y2GKV1</accession>
<evidence type="ECO:0000313" key="4">
    <source>
        <dbReference type="Proteomes" id="UP000499080"/>
    </source>
</evidence>
<gene>
    <name evidence="3" type="primary">URED_0</name>
    <name evidence="3" type="ORF">AVEN_217158_1</name>
</gene>
<dbReference type="OrthoDB" id="5550464at2759"/>
<evidence type="ECO:0000313" key="3">
    <source>
        <dbReference type="EMBL" id="GBM54472.1"/>
    </source>
</evidence>
<evidence type="ECO:0000256" key="1">
    <source>
        <dbReference type="ARBA" id="ARBA00007177"/>
    </source>
</evidence>
<sequence length="300" mass="33658">MERKTSTELHFQVNESKNCQNNCLRDQNNCCKFGPSDIVTCYYEYPLKIMCPSSISESCCRWVFPITYGGGLVEGDSVNISFKVGCRCSVALATMSFPKVYCCENGKDSQLHGEYFIDSEALLCILPDPLVCFKKASYNQSQTFHLAPDANLVLLDWFTSGRYMKGERWAFSKLKNVSSVFIDGKLEFRESQNVHNTTFLTIEKAMKAYNIVGTCMIMGPHLEFLSSSVLSQLEKCRAYGEKPNPSILFSGSSLNLSNSRKSFGCIVRFAAVSVPEAIKRIEDLLQPLFMVIGNNPFANK</sequence>
<reference evidence="3 4" key="1">
    <citation type="journal article" date="2019" name="Sci. Rep.">
        <title>Orb-weaving spider Araneus ventricosus genome elucidates the spidroin gene catalogue.</title>
        <authorList>
            <person name="Kono N."/>
            <person name="Nakamura H."/>
            <person name="Ohtoshi R."/>
            <person name="Moran D.A.P."/>
            <person name="Shinohara A."/>
            <person name="Yoshida Y."/>
            <person name="Fujiwara M."/>
            <person name="Mori M."/>
            <person name="Tomita M."/>
            <person name="Arakawa K."/>
        </authorList>
    </citation>
    <scope>NUCLEOTIDE SEQUENCE [LARGE SCALE GENOMIC DNA]</scope>
</reference>
<dbReference type="HAMAP" id="MF_01384">
    <property type="entry name" value="UreD"/>
    <property type="match status" value="1"/>
</dbReference>
<protein>
    <submittedName>
        <fullName evidence="3">Urease accessory protein D</fullName>
    </submittedName>
</protein>
<dbReference type="Pfam" id="PF01774">
    <property type="entry name" value="UreD"/>
    <property type="match status" value="1"/>
</dbReference>
<keyword evidence="4" id="KW-1185">Reference proteome</keyword>
<keyword evidence="2" id="KW-0143">Chaperone</keyword>
<comment type="caution">
    <text evidence="3">The sequence shown here is derived from an EMBL/GenBank/DDBJ whole genome shotgun (WGS) entry which is preliminary data.</text>
</comment>
<dbReference type="AlphaFoldDB" id="A0A4Y2GKV1"/>
<name>A0A4Y2GKV1_ARAVE</name>
<dbReference type="Proteomes" id="UP000499080">
    <property type="component" value="Unassembled WGS sequence"/>
</dbReference>
<dbReference type="InterPro" id="IPR002669">
    <property type="entry name" value="UreD"/>
</dbReference>
<dbReference type="PANTHER" id="PTHR33643:SF1">
    <property type="entry name" value="UREASE ACCESSORY PROTEIN D"/>
    <property type="match status" value="1"/>
</dbReference>
<proteinExistence type="inferred from homology"/>
<dbReference type="PANTHER" id="PTHR33643">
    <property type="entry name" value="UREASE ACCESSORY PROTEIN D"/>
    <property type="match status" value="1"/>
</dbReference>